<organism evidence="12 13">
    <name type="scientific">Boletus reticuloceps</name>
    <dbReference type="NCBI Taxonomy" id="495285"/>
    <lineage>
        <taxon>Eukaryota</taxon>
        <taxon>Fungi</taxon>
        <taxon>Dikarya</taxon>
        <taxon>Basidiomycota</taxon>
        <taxon>Agaricomycotina</taxon>
        <taxon>Agaricomycetes</taxon>
        <taxon>Agaricomycetidae</taxon>
        <taxon>Boletales</taxon>
        <taxon>Boletineae</taxon>
        <taxon>Boletaceae</taxon>
        <taxon>Boletoideae</taxon>
        <taxon>Boletus</taxon>
    </lineage>
</organism>
<comment type="similarity">
    <text evidence="3 10">Belongs to the cytochrome P450 family.</text>
</comment>
<keyword evidence="4 9" id="KW-0349">Heme</keyword>
<evidence type="ECO:0000256" key="8">
    <source>
        <dbReference type="ARBA" id="ARBA00023033"/>
    </source>
</evidence>
<keyword evidence="11" id="KW-1133">Transmembrane helix</keyword>
<feature type="binding site" description="axial binding residue" evidence="9">
    <location>
        <position position="435"/>
    </location>
    <ligand>
        <name>heme</name>
        <dbReference type="ChEBI" id="CHEBI:30413"/>
    </ligand>
    <ligandPart>
        <name>Fe</name>
        <dbReference type="ChEBI" id="CHEBI:18248"/>
    </ligandPart>
</feature>
<reference evidence="12" key="1">
    <citation type="submission" date="2021-03" db="EMBL/GenBank/DDBJ databases">
        <title>Evolutionary innovations through gain and loss of genes in the ectomycorrhizal Boletales.</title>
        <authorList>
            <person name="Wu G."/>
            <person name="Miyauchi S."/>
            <person name="Morin E."/>
            <person name="Yang Z.-L."/>
            <person name="Xu J."/>
            <person name="Martin F.M."/>
        </authorList>
    </citation>
    <scope>NUCLEOTIDE SEQUENCE</scope>
    <source>
        <strain evidence="12">BR01</strain>
    </source>
</reference>
<dbReference type="PRINTS" id="PR00463">
    <property type="entry name" value="EP450I"/>
</dbReference>
<comment type="pathway">
    <text evidence="2">Secondary metabolite biosynthesis.</text>
</comment>
<dbReference type="EMBL" id="JAGFBS010000033">
    <property type="protein sequence ID" value="KAG6371528.1"/>
    <property type="molecule type" value="Genomic_DNA"/>
</dbReference>
<protein>
    <submittedName>
        <fullName evidence="12">Cytochrome P450</fullName>
    </submittedName>
</protein>
<keyword evidence="13" id="KW-1185">Reference proteome</keyword>
<dbReference type="OrthoDB" id="2789670at2759"/>
<keyword evidence="7 9" id="KW-0408">Iron</keyword>
<evidence type="ECO:0000256" key="1">
    <source>
        <dbReference type="ARBA" id="ARBA00001971"/>
    </source>
</evidence>
<dbReference type="PRINTS" id="PR00385">
    <property type="entry name" value="P450"/>
</dbReference>
<keyword evidence="5 9" id="KW-0479">Metal-binding</keyword>
<dbReference type="GO" id="GO:0020037">
    <property type="term" value="F:heme binding"/>
    <property type="evidence" value="ECO:0007669"/>
    <property type="project" value="InterPro"/>
</dbReference>
<dbReference type="InterPro" id="IPR050364">
    <property type="entry name" value="Cytochrome_P450_fung"/>
</dbReference>
<dbReference type="GO" id="GO:0005506">
    <property type="term" value="F:iron ion binding"/>
    <property type="evidence" value="ECO:0007669"/>
    <property type="project" value="InterPro"/>
</dbReference>
<dbReference type="SUPFAM" id="SSF48264">
    <property type="entry name" value="Cytochrome P450"/>
    <property type="match status" value="1"/>
</dbReference>
<evidence type="ECO:0000313" key="13">
    <source>
        <dbReference type="Proteomes" id="UP000683000"/>
    </source>
</evidence>
<evidence type="ECO:0000256" key="11">
    <source>
        <dbReference type="SAM" id="Phobius"/>
    </source>
</evidence>
<comment type="cofactor">
    <cofactor evidence="1 9">
        <name>heme</name>
        <dbReference type="ChEBI" id="CHEBI:30413"/>
    </cofactor>
</comment>
<gene>
    <name evidence="12" type="ORF">JVT61DRAFT_9233</name>
</gene>
<dbReference type="Gene3D" id="1.10.630.10">
    <property type="entry name" value="Cytochrome P450"/>
    <property type="match status" value="1"/>
</dbReference>
<dbReference type="Pfam" id="PF00067">
    <property type="entry name" value="p450"/>
    <property type="match status" value="1"/>
</dbReference>
<dbReference type="CDD" id="cd11065">
    <property type="entry name" value="CYP64-like"/>
    <property type="match status" value="1"/>
</dbReference>
<evidence type="ECO:0000256" key="6">
    <source>
        <dbReference type="ARBA" id="ARBA00023002"/>
    </source>
</evidence>
<keyword evidence="8 10" id="KW-0503">Monooxygenase</keyword>
<sequence>MPPLDSGWVTLSLVCIAVVLLGHWVYVQCVAGPRKGLPIPPGPSGRWFLGTPFPKSRAPFKLAELTKKYGPVFSLRHGPTLFVIIGGHQAAMEIMEKEGAFLADRPRSIAAGETLSGGMRIITSRSGDRLRRLRRVLHAVMQPKVATTYEPIQLRHAKNMLLDILDDPESHQMHARRFAASTVMEITYGKATPTSYNDPEVIAVNRCIMRFGQAMAPRAYLVDTYPILQYVPGYLTQLRAWHQEELALFEGQLDIVRKKMAEGKARPCFATFLIEKQREYQISDKDMAYLAGGMFGAGSETTASAITIMIMAAALHPDAQATVQEELDRVVGWERLPSFADQEMLPRVTAFILETLRWRPVSVVGVAHRATKDIVWRDYVIPEGATVIGNLWAIANDLDVFPNPERFDLQRWLTAEGTLRDDLRFSAFGFGRRICPGQHIANRSIFMSVALILWAFRLSEDPQAPIDSFGFSDTVTQIADPFRVIFEPRMSEAQIRYLCHQMT</sequence>
<dbReference type="Proteomes" id="UP000683000">
    <property type="component" value="Unassembled WGS sequence"/>
</dbReference>
<evidence type="ECO:0000256" key="5">
    <source>
        <dbReference type="ARBA" id="ARBA00022723"/>
    </source>
</evidence>
<dbReference type="PANTHER" id="PTHR46300:SF1">
    <property type="entry name" value="P450, PUTATIVE (EUROFUNG)-RELATED"/>
    <property type="match status" value="1"/>
</dbReference>
<dbReference type="PROSITE" id="PS00086">
    <property type="entry name" value="CYTOCHROME_P450"/>
    <property type="match status" value="1"/>
</dbReference>
<name>A0A8I3A4S0_9AGAM</name>
<comment type="caution">
    <text evidence="12">The sequence shown here is derived from an EMBL/GenBank/DDBJ whole genome shotgun (WGS) entry which is preliminary data.</text>
</comment>
<dbReference type="InterPro" id="IPR001128">
    <property type="entry name" value="Cyt_P450"/>
</dbReference>
<dbReference type="InterPro" id="IPR002401">
    <property type="entry name" value="Cyt_P450_E_grp-I"/>
</dbReference>
<evidence type="ECO:0000256" key="3">
    <source>
        <dbReference type="ARBA" id="ARBA00010617"/>
    </source>
</evidence>
<evidence type="ECO:0000256" key="4">
    <source>
        <dbReference type="ARBA" id="ARBA00022617"/>
    </source>
</evidence>
<dbReference type="InterPro" id="IPR036396">
    <property type="entry name" value="Cyt_P450_sf"/>
</dbReference>
<evidence type="ECO:0000256" key="7">
    <source>
        <dbReference type="ARBA" id="ARBA00023004"/>
    </source>
</evidence>
<dbReference type="GO" id="GO:0016705">
    <property type="term" value="F:oxidoreductase activity, acting on paired donors, with incorporation or reduction of molecular oxygen"/>
    <property type="evidence" value="ECO:0007669"/>
    <property type="project" value="InterPro"/>
</dbReference>
<accession>A0A8I3A4S0</accession>
<dbReference type="AlphaFoldDB" id="A0A8I3A4S0"/>
<evidence type="ECO:0000256" key="10">
    <source>
        <dbReference type="RuleBase" id="RU000461"/>
    </source>
</evidence>
<keyword evidence="11" id="KW-0812">Transmembrane</keyword>
<keyword evidence="6 10" id="KW-0560">Oxidoreductase</keyword>
<feature type="transmembrane region" description="Helical" evidence="11">
    <location>
        <begin position="6"/>
        <end position="27"/>
    </location>
</feature>
<keyword evidence="11" id="KW-0472">Membrane</keyword>
<evidence type="ECO:0000256" key="9">
    <source>
        <dbReference type="PIRSR" id="PIRSR602401-1"/>
    </source>
</evidence>
<dbReference type="GO" id="GO:0004497">
    <property type="term" value="F:monooxygenase activity"/>
    <property type="evidence" value="ECO:0007669"/>
    <property type="project" value="UniProtKB-KW"/>
</dbReference>
<dbReference type="PANTHER" id="PTHR46300">
    <property type="entry name" value="P450, PUTATIVE (EUROFUNG)-RELATED-RELATED"/>
    <property type="match status" value="1"/>
</dbReference>
<proteinExistence type="inferred from homology"/>
<evidence type="ECO:0000313" key="12">
    <source>
        <dbReference type="EMBL" id="KAG6371528.1"/>
    </source>
</evidence>
<evidence type="ECO:0000256" key="2">
    <source>
        <dbReference type="ARBA" id="ARBA00005179"/>
    </source>
</evidence>
<dbReference type="InterPro" id="IPR017972">
    <property type="entry name" value="Cyt_P450_CS"/>
</dbReference>